<gene>
    <name evidence="2" type="ORF">LCGC14_2414920</name>
</gene>
<proteinExistence type="predicted"/>
<dbReference type="EMBL" id="LAZR01036579">
    <property type="protein sequence ID" value="KKL24478.1"/>
    <property type="molecule type" value="Genomic_DNA"/>
</dbReference>
<protein>
    <recommendedName>
        <fullName evidence="1">Primase C-terminal 2 domain-containing protein</fullName>
    </recommendedName>
</protein>
<sequence length="530" mass="57905">LRLRARLCKNSKAPRDRMFGRLLGASEELRPHLIDALEAAATETANMKSAAAFAPPVCLFCLNDSAKAKDIAAGPVITVDMDQSPDEGKAKLLGVLGMATIIVASGGKWKDPVSGRQQDKLHLYWRLKKPAANPDELEKLRRARDLAAVFVGGDGSNNPISHPLRCPGSWHTKTDTPRLCSIVGGNTDSELDLDDALGRLEKAAGHLLADRGKRQGVEPREGFKTPRAWTAQSLIEAAHQLPCDLWEWEEWNKVGMAIYDASHGSEEGRDAFHTLSEKSQKYDPSHTDARWDHYHDYPPSDLSGSTLKYRMQEIDPTWLPTWPREGNSEASNVFALAGNDGPLDIFTNGDPAQLSDLPANAVPAKLERFIKCVSRRKGAPEAFATVSAITAIGSAIGAGVRVQVRQKDDTWTEAGNIWSFMVADPGSAKSPVISDAVQPLKNVDKRWSKISEAKHNRWAIASKNRKKDAPAPGPEPRIRRAVVDDVTSEKQIRIFRDNPRGVLRTPDELAGLLGGFGQYNGGGGADHRLP</sequence>
<name>A0A0F9EKS0_9ZZZZ</name>
<feature type="non-terminal residue" evidence="2">
    <location>
        <position position="530"/>
    </location>
</feature>
<dbReference type="InterPro" id="IPR025048">
    <property type="entry name" value="DUF3987"/>
</dbReference>
<feature type="domain" description="Primase C-terminal 2" evidence="1">
    <location>
        <begin position="247"/>
        <end position="306"/>
    </location>
</feature>
<reference evidence="2" key="1">
    <citation type="journal article" date="2015" name="Nature">
        <title>Complex archaea that bridge the gap between prokaryotes and eukaryotes.</title>
        <authorList>
            <person name="Spang A."/>
            <person name="Saw J.H."/>
            <person name="Jorgensen S.L."/>
            <person name="Zaremba-Niedzwiedzka K."/>
            <person name="Martijn J."/>
            <person name="Lind A.E."/>
            <person name="van Eijk R."/>
            <person name="Schleper C."/>
            <person name="Guy L."/>
            <person name="Ettema T.J."/>
        </authorList>
    </citation>
    <scope>NUCLEOTIDE SEQUENCE</scope>
</reference>
<dbReference type="Pfam" id="PF08707">
    <property type="entry name" value="PriCT_2"/>
    <property type="match status" value="1"/>
</dbReference>
<dbReference type="Pfam" id="PF13148">
    <property type="entry name" value="DUF3987"/>
    <property type="match status" value="1"/>
</dbReference>
<feature type="non-terminal residue" evidence="2">
    <location>
        <position position="1"/>
    </location>
</feature>
<comment type="caution">
    <text evidence="2">The sequence shown here is derived from an EMBL/GenBank/DDBJ whole genome shotgun (WGS) entry which is preliminary data.</text>
</comment>
<dbReference type="InterPro" id="IPR014819">
    <property type="entry name" value="PriCT_2"/>
</dbReference>
<accession>A0A0F9EKS0</accession>
<evidence type="ECO:0000313" key="2">
    <source>
        <dbReference type="EMBL" id="KKL24478.1"/>
    </source>
</evidence>
<evidence type="ECO:0000259" key="1">
    <source>
        <dbReference type="Pfam" id="PF08707"/>
    </source>
</evidence>
<dbReference type="GO" id="GO:0016817">
    <property type="term" value="F:hydrolase activity, acting on acid anhydrides"/>
    <property type="evidence" value="ECO:0007669"/>
    <property type="project" value="InterPro"/>
</dbReference>
<dbReference type="AlphaFoldDB" id="A0A0F9EKS0"/>
<organism evidence="2">
    <name type="scientific">marine sediment metagenome</name>
    <dbReference type="NCBI Taxonomy" id="412755"/>
    <lineage>
        <taxon>unclassified sequences</taxon>
        <taxon>metagenomes</taxon>
        <taxon>ecological metagenomes</taxon>
    </lineage>
</organism>